<evidence type="ECO:0000313" key="8">
    <source>
        <dbReference type="Proteomes" id="UP000186406"/>
    </source>
</evidence>
<sequence>MSWSRRAMAAITIAVGLVAALAGASPATAQSAKATADGPRRIQSLPPGMDLPGFDYQVLRNVPQAACEEACLGDAACKAFTFNTRSNWCFLKTDSGTPRPYRDAASGRVIGSVAATPASAPLPLPNLDFVPDDVPADADSFRAEINAAARLQRDTETVGAGLAAAILNGGANGWLSLSDQLLSEQTDDYGRKQALRADGLSAAFLGLKLATDKGQQARALALMSRAFEADSRWRPAIDSLKAALALAPKDAAIKAHYEELRADYGFRILDYSVNTDTASPRMCVQFSEALPKGRVDFSKYVAVAGMTNPAVTTTAQELCIDGLEHGERYEVTIRAGLPSTVGETLTSPASYTIYVRDRKPTARFPTSAYVLPRTGAVGVPLISVNTDMVMLDLLRVGDRGLARSIAGGDFRRQLSPYDIETLADTTGAKVWSGEMKVERQLNKEVTTAFPVDEAVKKLDPGVYVLVARPREIPSENWDQRATQWFIVSDLGIASISAADGVHAFVRSLGTAKPIAGVDVRLVARNDEVLGTAKTDAAGHAVFAPGLGRGTGGMAPAVLVATAADGDYGFLDLSAPGFDLTDRGVAGRPAPGPLDAFLYTERGVYRAGETVHLTALLRDGASKAASGVPLTISVTRPDGVIYRKVQADDEGLGGRSLDIDLIPSAMRGTWRAEAFSDPKAAAIGAVTFLVEDFVPERMKVDLKTDATAIAAGKPATIAVAADFLYGAPASNLAVEGEIAVKPSEDGVAGFPGYRFGLADDDFTPVRRPLFDLGRTDAAGKATVTASLPTLDPTTKPLMAEIAVRVREPGGRAVERTVTLPVAPPGPRIGVKPLFSGDQVGEGATAGFEVAAVGPDGARTALQGASWQLLKVRREFQWFNRDGNWDYFTTTSTERVAEGKLDLTASDVGRISAPVDWGTFRLEISVPNVPTAATSYEFAAGWVTVGATAETPDVLEIGLDKPGYKPGDTARLNIAPRFAGTALIAVIGDGVRELRAVDVPAGGTTIPLKVGNDWTPGTYVTAMLYRPMDVAAKRMPSRAIGLNWLSIDRSIGSLTVTLGTPAEMRPRGPLKVPVTVAGLKPGEEAYVTLAAVDVGILNLTRYQAPDAAGFFLGQRRLGAEIRDLYGALIDSLGATRGTIRTGGDESGAFAPTDVPTQELVANFAGPIKVDASGHAEASFAIPAFNGTVRVMAVAWSASKVGNASADVVVRDPVVVTGSLPRVMAPSDESRMRLDFDNVSGPAGDYRLTVTATGPAGLGKVPQTVRLDAGGKASLDVPLTTNGVGIATVAVELAAPDGEAFAQAFRLNVRPAAPPVMRRSFEVLAKNGGELSFGEDYLAGLVPETASLSVSVSAGVGLDVAGLLGMLDRYPYGCAEQTTSTALPLLYFDQVAAGIGMGGKDDIHKRVEAAIARLMQFQSSSGSFGLWGPGSGDLWLNAYVSDFLTRARAAGYTVPEGAFTLALDRLQNDVSYNANFSNGGGGGLAYALYVLARNGRASIGDLRYFADDRIGDFGSGLSQAQIAAGLALYGDDSRAKATFKTAAATLASDSMGGEQASWSDYGTPVRNAAAALTLVAEAGIDSSAIPGLDDTLMASRSGGETPSTQEAAWMLLAANALGAGNKALKIDVDGARETGAVFRRLEGYQLTGAPLVLRNAGTDAAAVALTVSGVPLEPEPAAASGLSIERDYYRLDGTPADPASVRQNERFVVVLTVRSDEPQEQTNLMIADLLPGGFEVENPELVSSADLAAFPWLPQDSPAHTEFRDDRFVAAFEPGTDLARGVTVAYMVRAVTPGRFAHPAALAEDMYRPELFARTAPGQVVVKAAQ</sequence>
<keyword evidence="8" id="KW-1185">Reference proteome</keyword>
<dbReference type="InterPro" id="IPR041203">
    <property type="entry name" value="Bact_A2M_MG5"/>
</dbReference>
<keyword evidence="4" id="KW-1015">Disulfide bond</keyword>
<dbReference type="Gene3D" id="2.60.40.1930">
    <property type="match status" value="1"/>
</dbReference>
<accession>A0A1M7Z7T5</accession>
<dbReference type="InterPro" id="IPR051802">
    <property type="entry name" value="YfhM-like"/>
</dbReference>
<dbReference type="InterPro" id="IPR049120">
    <property type="entry name" value="A2M_bMG2"/>
</dbReference>
<dbReference type="SUPFAM" id="SSF57414">
    <property type="entry name" value="Hairpin loop containing domain-like"/>
    <property type="match status" value="1"/>
</dbReference>
<dbReference type="Pfam" id="PF17973">
    <property type="entry name" value="bMG10"/>
    <property type="match status" value="1"/>
</dbReference>
<dbReference type="InterPro" id="IPR002890">
    <property type="entry name" value="MG2"/>
</dbReference>
<dbReference type="Pfam" id="PF11974">
    <property type="entry name" value="bMG3"/>
    <property type="match status" value="1"/>
</dbReference>
<dbReference type="Pfam" id="PF21142">
    <property type="entry name" value="A2M_bMG2"/>
    <property type="match status" value="1"/>
</dbReference>
<dbReference type="InterPro" id="IPR047565">
    <property type="entry name" value="Alpha-macroglob_thiol-ester_cl"/>
</dbReference>
<dbReference type="InterPro" id="IPR041246">
    <property type="entry name" value="Bact_MG10"/>
</dbReference>
<dbReference type="Pfam" id="PF17972">
    <property type="entry name" value="bMG5"/>
    <property type="match status" value="1"/>
</dbReference>
<feature type="signal peptide" evidence="5">
    <location>
        <begin position="1"/>
        <end position="29"/>
    </location>
</feature>
<dbReference type="PROSITE" id="PS50948">
    <property type="entry name" value="PAN"/>
    <property type="match status" value="1"/>
</dbReference>
<keyword evidence="3" id="KW-0677">Repeat</keyword>
<dbReference type="InterPro" id="IPR001599">
    <property type="entry name" value="Macroglobln_a2"/>
</dbReference>
<dbReference type="SUPFAM" id="SSF48239">
    <property type="entry name" value="Terpenoid cyclases/Protein prenyltransferases"/>
    <property type="match status" value="1"/>
</dbReference>
<dbReference type="InterPro" id="IPR011625">
    <property type="entry name" value="A2M_N_BRD"/>
</dbReference>
<dbReference type="CDD" id="cd01100">
    <property type="entry name" value="APPLE_Factor_XI_like"/>
    <property type="match status" value="1"/>
</dbReference>
<dbReference type="Pfam" id="PF01835">
    <property type="entry name" value="MG2"/>
    <property type="match status" value="1"/>
</dbReference>
<dbReference type="InterPro" id="IPR003609">
    <property type="entry name" value="Pan_app"/>
</dbReference>
<comment type="similarity">
    <text evidence="1">Belongs to the protease inhibitor I39 (alpha-2-macroglobulin) family. Bacterial alpha-2-macroglobulin subfamily.</text>
</comment>
<dbReference type="PANTHER" id="PTHR40094">
    <property type="entry name" value="ALPHA-2-MACROGLOBULIN HOMOLOG"/>
    <property type="match status" value="1"/>
</dbReference>
<dbReference type="InterPro" id="IPR026284">
    <property type="entry name" value="A2MG_proteobact"/>
</dbReference>
<dbReference type="InterPro" id="IPR041462">
    <property type="entry name" value="Bact_A2M_MG6"/>
</dbReference>
<evidence type="ECO:0000256" key="4">
    <source>
        <dbReference type="ARBA" id="ARBA00023157"/>
    </source>
</evidence>
<dbReference type="PROSITE" id="PS51318">
    <property type="entry name" value="TAT"/>
    <property type="match status" value="1"/>
</dbReference>
<dbReference type="RefSeq" id="WP_175563586.1">
    <property type="nucleotide sequence ID" value="NZ_FRXO01000001.1"/>
</dbReference>
<dbReference type="GO" id="GO:0004866">
    <property type="term" value="F:endopeptidase inhibitor activity"/>
    <property type="evidence" value="ECO:0007669"/>
    <property type="project" value="InterPro"/>
</dbReference>
<proteinExistence type="inferred from homology"/>
<evidence type="ECO:0000256" key="5">
    <source>
        <dbReference type="SAM" id="SignalP"/>
    </source>
</evidence>
<dbReference type="SMART" id="SM01359">
    <property type="entry name" value="A2M_N_2"/>
    <property type="match status" value="1"/>
</dbReference>
<feature type="domain" description="Apple" evidence="6">
    <location>
        <begin position="45"/>
        <end position="115"/>
    </location>
</feature>
<dbReference type="Pfam" id="PF17962">
    <property type="entry name" value="bMG6"/>
    <property type="match status" value="1"/>
</dbReference>
<dbReference type="Pfam" id="PF07703">
    <property type="entry name" value="A2M_BRD"/>
    <property type="match status" value="1"/>
</dbReference>
<dbReference type="Gene3D" id="1.50.10.20">
    <property type="match status" value="1"/>
</dbReference>
<dbReference type="SMART" id="SM01360">
    <property type="entry name" value="A2M"/>
    <property type="match status" value="1"/>
</dbReference>
<dbReference type="InterPro" id="IPR000177">
    <property type="entry name" value="Apple"/>
</dbReference>
<evidence type="ECO:0000313" key="7">
    <source>
        <dbReference type="EMBL" id="SHO60904.1"/>
    </source>
</evidence>
<dbReference type="Pfam" id="PF00024">
    <property type="entry name" value="PAN_1"/>
    <property type="match status" value="1"/>
</dbReference>
<gene>
    <name evidence="7" type="ORF">SAMN02745172_00453</name>
</gene>
<keyword evidence="2 5" id="KW-0732">Signal</keyword>
<dbReference type="CDD" id="cd02891">
    <property type="entry name" value="A2M_like"/>
    <property type="match status" value="1"/>
</dbReference>
<evidence type="ECO:0000256" key="2">
    <source>
        <dbReference type="ARBA" id="ARBA00022729"/>
    </source>
</evidence>
<dbReference type="InterPro" id="IPR008930">
    <property type="entry name" value="Terpenoid_cyclase/PrenylTrfase"/>
</dbReference>
<dbReference type="InterPro" id="IPR021868">
    <property type="entry name" value="Alpha_2_Macroglob_MG3"/>
</dbReference>
<organism evidence="7 8">
    <name type="scientific">Pseudoxanthobacter soli DSM 19599</name>
    <dbReference type="NCBI Taxonomy" id="1123029"/>
    <lineage>
        <taxon>Bacteria</taxon>
        <taxon>Pseudomonadati</taxon>
        <taxon>Pseudomonadota</taxon>
        <taxon>Alphaproteobacteria</taxon>
        <taxon>Hyphomicrobiales</taxon>
        <taxon>Segnochrobactraceae</taxon>
        <taxon>Pseudoxanthobacter</taxon>
    </lineage>
</organism>
<dbReference type="GO" id="GO:0005615">
    <property type="term" value="C:extracellular space"/>
    <property type="evidence" value="ECO:0007669"/>
    <property type="project" value="InterPro"/>
</dbReference>
<name>A0A1M7Z7T5_9HYPH</name>
<dbReference type="PANTHER" id="PTHR40094:SF1">
    <property type="entry name" value="UBIQUITIN DOMAIN-CONTAINING PROTEIN"/>
    <property type="match status" value="1"/>
</dbReference>
<dbReference type="Pfam" id="PF07678">
    <property type="entry name" value="TED_complement"/>
    <property type="match status" value="1"/>
</dbReference>
<reference evidence="7 8" key="1">
    <citation type="submission" date="2016-12" db="EMBL/GenBank/DDBJ databases">
        <authorList>
            <person name="Song W.-J."/>
            <person name="Kurnit D.M."/>
        </authorList>
    </citation>
    <scope>NUCLEOTIDE SEQUENCE [LARGE SCALE GENOMIC DNA]</scope>
    <source>
        <strain evidence="7 8">DSM 19599</strain>
    </source>
</reference>
<dbReference type="STRING" id="1123029.SAMN02745172_00453"/>
<evidence type="ECO:0000256" key="1">
    <source>
        <dbReference type="ARBA" id="ARBA00010556"/>
    </source>
</evidence>
<dbReference type="PIRSF" id="PIRSF038980">
    <property type="entry name" value="A2M_bac"/>
    <property type="match status" value="1"/>
</dbReference>
<feature type="chain" id="PRO_5012048597" description="Apple domain-containing protein" evidence="5">
    <location>
        <begin position="30"/>
        <end position="1823"/>
    </location>
</feature>
<dbReference type="Gene3D" id="3.50.4.10">
    <property type="entry name" value="Hepatocyte Growth Factor"/>
    <property type="match status" value="1"/>
</dbReference>
<dbReference type="InterPro" id="IPR006311">
    <property type="entry name" value="TAT_signal"/>
</dbReference>
<dbReference type="Proteomes" id="UP000186406">
    <property type="component" value="Unassembled WGS sequence"/>
</dbReference>
<protein>
    <recommendedName>
        <fullName evidence="6">Apple domain-containing protein</fullName>
    </recommendedName>
</protein>
<dbReference type="GO" id="GO:0006508">
    <property type="term" value="P:proteolysis"/>
    <property type="evidence" value="ECO:0007669"/>
    <property type="project" value="InterPro"/>
</dbReference>
<dbReference type="SMART" id="SM01419">
    <property type="entry name" value="Thiol-ester_cl"/>
    <property type="match status" value="1"/>
</dbReference>
<dbReference type="EMBL" id="FRXO01000001">
    <property type="protein sequence ID" value="SHO60904.1"/>
    <property type="molecule type" value="Genomic_DNA"/>
</dbReference>
<evidence type="ECO:0000259" key="6">
    <source>
        <dbReference type="PROSITE" id="PS50948"/>
    </source>
</evidence>
<evidence type="ECO:0000256" key="3">
    <source>
        <dbReference type="ARBA" id="ARBA00022737"/>
    </source>
</evidence>
<dbReference type="InterPro" id="IPR011626">
    <property type="entry name" value="Alpha-macroglobulin_TED"/>
</dbReference>